<evidence type="ECO:0000256" key="1">
    <source>
        <dbReference type="SAM" id="MobiDB-lite"/>
    </source>
</evidence>
<sequence>MHRAVPIRTYADWNDPPPGFFEADLVSHSGPLTSGSFTQTLVLTDIASGWTECAPLLFREQQLLAEVLTVLRGVMPLPILGFDTDNDTVFINETVKTWCEAAGVAVTRSRPYRKNDQAHIEQKNGAVVRRMVGYRRFEGLAATEALANLYRPMRLFVNFFQPSFRLAQKVRDGALIRKRYHAPLTPHQRLVADPRTPQELKDALDAQHAMLDLVILLRDIRAAQRSLIEIADTAPIPTIGAPPLEAFLESLKTAWRSTDEVRPTAQPKPSKPHCRTVPDPLEAVTDKLKAWFEADPGVTGRQLLDRLQVDRVPGDGVRAPTPGGVRA</sequence>
<gene>
    <name evidence="3" type="ORF">FAZ78_17335</name>
</gene>
<organism evidence="3 4">
    <name type="scientific">Cereibacter changlensis</name>
    <dbReference type="NCBI Taxonomy" id="402884"/>
    <lineage>
        <taxon>Bacteria</taxon>
        <taxon>Pseudomonadati</taxon>
        <taxon>Pseudomonadota</taxon>
        <taxon>Alphaproteobacteria</taxon>
        <taxon>Rhodobacterales</taxon>
        <taxon>Paracoccaceae</taxon>
        <taxon>Cereibacter</taxon>
    </lineage>
</organism>
<dbReference type="Gene3D" id="3.30.420.10">
    <property type="entry name" value="Ribonuclease H-like superfamily/Ribonuclease H"/>
    <property type="match status" value="1"/>
</dbReference>
<dbReference type="Proteomes" id="UP000306340">
    <property type="component" value="Unassembled WGS sequence"/>
</dbReference>
<protein>
    <submittedName>
        <fullName evidence="3">Transposase family protein</fullName>
    </submittedName>
</protein>
<dbReference type="EMBL" id="SWAU01000197">
    <property type="protein sequence ID" value="TKA95339.1"/>
    <property type="molecule type" value="Genomic_DNA"/>
</dbReference>
<dbReference type="InterPro" id="IPR012337">
    <property type="entry name" value="RNaseH-like_sf"/>
</dbReference>
<dbReference type="PROSITE" id="PS50994">
    <property type="entry name" value="INTEGRASE"/>
    <property type="match status" value="1"/>
</dbReference>
<dbReference type="InterPro" id="IPR036397">
    <property type="entry name" value="RNaseH_sf"/>
</dbReference>
<accession>A0A4U0YWW2</accession>
<feature type="region of interest" description="Disordered" evidence="1">
    <location>
        <begin position="258"/>
        <end position="279"/>
    </location>
</feature>
<evidence type="ECO:0000259" key="2">
    <source>
        <dbReference type="PROSITE" id="PS50994"/>
    </source>
</evidence>
<dbReference type="GO" id="GO:0015074">
    <property type="term" value="P:DNA integration"/>
    <property type="evidence" value="ECO:0007669"/>
    <property type="project" value="InterPro"/>
</dbReference>
<dbReference type="SUPFAM" id="SSF53098">
    <property type="entry name" value="Ribonuclease H-like"/>
    <property type="match status" value="1"/>
</dbReference>
<comment type="caution">
    <text evidence="3">The sequence shown here is derived from an EMBL/GenBank/DDBJ whole genome shotgun (WGS) entry which is preliminary data.</text>
</comment>
<evidence type="ECO:0000313" key="4">
    <source>
        <dbReference type="Proteomes" id="UP000306340"/>
    </source>
</evidence>
<reference evidence="3 4" key="1">
    <citation type="submission" date="2019-04" db="EMBL/GenBank/DDBJ databases">
        <title>Crypto-aerobic microbial life in anoxic (sulfidic) marine sediments.</title>
        <authorList>
            <person name="Bhattacharya S."/>
            <person name="Roy C."/>
            <person name="Mondal N."/>
            <person name="Sarkar J."/>
            <person name="Mandal S."/>
            <person name="Rameez M.J."/>
            <person name="Ghosh W."/>
        </authorList>
    </citation>
    <scope>NUCLEOTIDE SEQUENCE [LARGE SCALE GENOMIC DNA]</scope>
    <source>
        <strain evidence="3 4">SBBC</strain>
    </source>
</reference>
<feature type="domain" description="Integrase catalytic" evidence="2">
    <location>
        <begin position="13"/>
        <end position="194"/>
    </location>
</feature>
<dbReference type="AlphaFoldDB" id="A0A4U0YWW2"/>
<name>A0A4U0YWW2_9RHOB</name>
<evidence type="ECO:0000313" key="3">
    <source>
        <dbReference type="EMBL" id="TKA95339.1"/>
    </source>
</evidence>
<dbReference type="InterPro" id="IPR001584">
    <property type="entry name" value="Integrase_cat-core"/>
</dbReference>
<proteinExistence type="predicted"/>
<dbReference type="GO" id="GO:0003676">
    <property type="term" value="F:nucleic acid binding"/>
    <property type="evidence" value="ECO:0007669"/>
    <property type="project" value="InterPro"/>
</dbReference>